<evidence type="ECO:0000313" key="3">
    <source>
        <dbReference type="EMBL" id="SBT08551.1"/>
    </source>
</evidence>
<dbReference type="RefSeq" id="WP_186408320.1">
    <property type="nucleotide sequence ID" value="NZ_FLQX01000136.1"/>
</dbReference>
<evidence type="ECO:0000256" key="2">
    <source>
        <dbReference type="SAM" id="SignalP"/>
    </source>
</evidence>
<proteinExistence type="predicted"/>
<organism evidence="3 4">
    <name type="scientific">Candidatus Accumulibacter aalborgensis</name>
    <dbReference type="NCBI Taxonomy" id="1860102"/>
    <lineage>
        <taxon>Bacteria</taxon>
        <taxon>Pseudomonadati</taxon>
        <taxon>Pseudomonadota</taxon>
        <taxon>Betaproteobacteria</taxon>
        <taxon>Candidatus Accumulibacter</taxon>
    </lineage>
</organism>
<feature type="compositionally biased region" description="Polar residues" evidence="1">
    <location>
        <begin position="738"/>
        <end position="750"/>
    </location>
</feature>
<feature type="region of interest" description="Disordered" evidence="1">
    <location>
        <begin position="735"/>
        <end position="776"/>
    </location>
</feature>
<feature type="region of interest" description="Disordered" evidence="1">
    <location>
        <begin position="791"/>
        <end position="829"/>
    </location>
</feature>
<evidence type="ECO:0000256" key="1">
    <source>
        <dbReference type="SAM" id="MobiDB-lite"/>
    </source>
</evidence>
<keyword evidence="2" id="KW-0732">Signal</keyword>
<dbReference type="AlphaFoldDB" id="A0A1A8XUZ1"/>
<feature type="signal peptide" evidence="2">
    <location>
        <begin position="1"/>
        <end position="26"/>
    </location>
</feature>
<evidence type="ECO:0000313" key="4">
    <source>
        <dbReference type="Proteomes" id="UP000199169"/>
    </source>
</evidence>
<feature type="region of interest" description="Disordered" evidence="1">
    <location>
        <begin position="654"/>
        <end position="702"/>
    </location>
</feature>
<feature type="compositionally biased region" description="Low complexity" evidence="1">
    <location>
        <begin position="751"/>
        <end position="764"/>
    </location>
</feature>
<keyword evidence="4" id="KW-1185">Reference proteome</keyword>
<sequence length="829" mass="86058">MNVHRLVAAIIFAGFLIANLAISALAQTPNTAPPADPWPRDLSLSNAAVLVYQPQINQWTDNRIDFRAALAIKPTGAQQETFGVVFATARTQVDKVARTVVFENLKITRSDFPTLPDRGAAYAAELQTRFSADLRTISLDRLQASLAAAGIKPSTVPVDNTPPQVIISYSPAILVPIDGAPVLKPVPGHALLQRVINTRALILKRGVGDSYYIHVYDGWLTSSSLGGPWTQASFGPVERKVADAVAQQLAKAATVDLLDGGPKASPKPSLANGVPTIYTVQGPAELVIFNGQPDFVPVVGTQLLWAANTTNDVLIDLDNNAYYVLLAGRWFRAAALTGPWTFVASNALPAGFAQIPTGSAAAAVLPSVAGTPQAQEAAIANSIPQTATVPLNNGPQFTPSFDGPPQYAQIPGTPLTYVANASVPVVQVNANSFYAVSAGVWFTASQLTGPWRVASSVPAVIYTIPPSSPLHYVTYVRIYEATPSVVYTGYTPGYLGTVVEPTGTVVYGTGYAYTPWIGSVWYPAPVTYTVAAAPVYNPYVGFTFGFAVGLATAAWATPYYGGAYAVYGAYYHPAYWGGYPCCASASANVYGHWGNTVTAGTRSWYTGGGVAGTTASGSYYNQRTGTSGSYDAGKQFNANTGNYTRGYDRTMNTAAGGSGNVARASNDNVYSGQRSTASSVSATGAGGSTYQRSGATTAGPDGYAHAGEGSTYNANTGKTNTWSTGSMGNNHYADINGNVHTNTGDGWQQHSSNGWSSSPGASSWGDREAAARSSGDDRFGGFAGAAGGDSRFGGGGFGGGDRFGGGGFGGGDRFGGGGFGGGGFRGGRR</sequence>
<feature type="compositionally biased region" description="Basic and acidic residues" evidence="1">
    <location>
        <begin position="765"/>
        <end position="776"/>
    </location>
</feature>
<dbReference type="EMBL" id="FLQX01000136">
    <property type="protein sequence ID" value="SBT08551.1"/>
    <property type="molecule type" value="Genomic_DNA"/>
</dbReference>
<gene>
    <name evidence="3" type="ORF">ACCAA_580031</name>
</gene>
<dbReference type="STRING" id="1860102.ACCAA_580031"/>
<name>A0A1A8XUZ1_9PROT</name>
<feature type="chain" id="PRO_5008381774" evidence="2">
    <location>
        <begin position="27"/>
        <end position="829"/>
    </location>
</feature>
<accession>A0A1A8XUZ1</accession>
<reference evidence="3 4" key="1">
    <citation type="submission" date="2016-06" db="EMBL/GenBank/DDBJ databases">
        <authorList>
            <person name="Kjaerup R.B."/>
            <person name="Dalgaard T.S."/>
            <person name="Juul-Madsen H.R."/>
        </authorList>
    </citation>
    <scope>NUCLEOTIDE SEQUENCE [LARGE SCALE GENOMIC DNA]</scope>
    <source>
        <strain evidence="3">3</strain>
    </source>
</reference>
<feature type="compositionally biased region" description="Polar residues" evidence="1">
    <location>
        <begin position="663"/>
        <end position="674"/>
    </location>
</feature>
<protein>
    <submittedName>
        <fullName evidence="3">Carbohydrate-binding family V/XII</fullName>
    </submittedName>
</protein>
<dbReference type="Proteomes" id="UP000199169">
    <property type="component" value="Unassembled WGS sequence"/>
</dbReference>